<organism evidence="1">
    <name type="scientific">Blastocystis hominis</name>
    <dbReference type="NCBI Taxonomy" id="12968"/>
    <lineage>
        <taxon>Eukaryota</taxon>
        <taxon>Sar</taxon>
        <taxon>Stramenopiles</taxon>
        <taxon>Bigyra</taxon>
        <taxon>Opalozoa</taxon>
        <taxon>Opalinata</taxon>
        <taxon>Blastocystidae</taxon>
        <taxon>Blastocystis</taxon>
    </lineage>
</organism>
<gene>
    <name evidence="1" type="ORF">GSBLH_T00004675001</name>
</gene>
<evidence type="ECO:0000313" key="2">
    <source>
        <dbReference type="Proteomes" id="UP000008312"/>
    </source>
</evidence>
<evidence type="ECO:0000313" key="1">
    <source>
        <dbReference type="EMBL" id="CBK25033.2"/>
    </source>
</evidence>
<reference evidence="1" key="1">
    <citation type="submission" date="2010-02" db="EMBL/GenBank/DDBJ databases">
        <title>Sequencing and annotation of the Blastocystis hominis genome.</title>
        <authorList>
            <person name="Wincker P."/>
        </authorList>
    </citation>
    <scope>NUCLEOTIDE SEQUENCE</scope>
    <source>
        <strain evidence="1">Singapore isolate B</strain>
    </source>
</reference>
<dbReference type="EMBL" id="FN668689">
    <property type="protein sequence ID" value="CBK25033.2"/>
    <property type="molecule type" value="Genomic_DNA"/>
</dbReference>
<sequence>MVSYRILVCGRFLIAFIAFSEVFPH</sequence>
<dbReference type="InParanoid" id="D8MAE4"/>
<dbReference type="AlphaFoldDB" id="D8MAE4"/>
<proteinExistence type="predicted"/>
<dbReference type="RefSeq" id="XP_012899081.1">
    <property type="nucleotide sequence ID" value="XM_013043627.1"/>
</dbReference>
<dbReference type="Proteomes" id="UP000008312">
    <property type="component" value="Unassembled WGS sequence"/>
</dbReference>
<accession>D8MAE4</accession>
<name>D8MAE4_BLAHO</name>
<dbReference type="GeneID" id="24921685"/>
<protein>
    <submittedName>
        <fullName evidence="1">Uncharacterized protein</fullName>
    </submittedName>
</protein>
<keyword evidence="2" id="KW-1185">Reference proteome</keyword>